<evidence type="ECO:0000313" key="1">
    <source>
        <dbReference type="EMBL" id="PZE15730.1"/>
    </source>
</evidence>
<accession>A0A2W1MX43</accession>
<dbReference type="EMBL" id="QKSB01000018">
    <property type="protein sequence ID" value="PZE15730.1"/>
    <property type="molecule type" value="Genomic_DNA"/>
</dbReference>
<evidence type="ECO:0000313" key="2">
    <source>
        <dbReference type="Proteomes" id="UP000249248"/>
    </source>
</evidence>
<gene>
    <name evidence="1" type="ORF">DNU06_16670</name>
</gene>
<dbReference type="AlphaFoldDB" id="A0A2W1MX43"/>
<dbReference type="RefSeq" id="WP_111064644.1">
    <property type="nucleotide sequence ID" value="NZ_JBHUCU010000013.1"/>
</dbReference>
<dbReference type="PROSITE" id="PS51257">
    <property type="entry name" value="PROKAR_LIPOPROTEIN"/>
    <property type="match status" value="1"/>
</dbReference>
<sequence>MDKVLFFLIIVWSITACDSAIADKKIVSVYDKTLTYQELNAAYVKQKGKFEDSITFSNDYINNWINQNILVHQALTENIPELDAIEKKTIDYRNNLLIHYHENKIIKEELDTVVSFEELKKYYNKHQSDFQLKDYLVKVMYIKVAEDAPDIDKLSKWYKLNSEKDLNQLVQYAGLYASNFYYDLDNWIYFSDITKEIPLNDIDKNRFITRKSELKINEDGYFYFINILDYKLKNALSPIEFEKNNIKQRIINNRILNLREKIKNQLIQKAKNENKIKYY</sequence>
<proteinExistence type="predicted"/>
<dbReference type="OrthoDB" id="9785180at2"/>
<comment type="caution">
    <text evidence="1">The sequence shown here is derived from an EMBL/GenBank/DDBJ whole genome shotgun (WGS) entry which is preliminary data.</text>
</comment>
<reference evidence="1 2" key="1">
    <citation type="submission" date="2018-06" db="EMBL/GenBank/DDBJ databases">
        <title>The draft genome sequence of Crocinitomix sp. SM1701.</title>
        <authorList>
            <person name="Zhang X."/>
        </authorList>
    </citation>
    <scope>NUCLEOTIDE SEQUENCE [LARGE SCALE GENOMIC DNA]</scope>
    <source>
        <strain evidence="1 2">SM1701</strain>
    </source>
</reference>
<organism evidence="1 2">
    <name type="scientific">Putridiphycobacter roseus</name>
    <dbReference type="NCBI Taxonomy" id="2219161"/>
    <lineage>
        <taxon>Bacteria</taxon>
        <taxon>Pseudomonadati</taxon>
        <taxon>Bacteroidota</taxon>
        <taxon>Flavobacteriia</taxon>
        <taxon>Flavobacteriales</taxon>
        <taxon>Crocinitomicaceae</taxon>
        <taxon>Putridiphycobacter</taxon>
    </lineage>
</organism>
<keyword evidence="2" id="KW-1185">Reference proteome</keyword>
<name>A0A2W1MX43_9FLAO</name>
<evidence type="ECO:0008006" key="3">
    <source>
        <dbReference type="Google" id="ProtNLM"/>
    </source>
</evidence>
<dbReference type="Proteomes" id="UP000249248">
    <property type="component" value="Unassembled WGS sequence"/>
</dbReference>
<protein>
    <recommendedName>
        <fullName evidence="3">Peptidyl-prolyl cis-trans isomerase</fullName>
    </recommendedName>
</protein>